<organism evidence="2">
    <name type="scientific">Arundo donax</name>
    <name type="common">Giant reed</name>
    <name type="synonym">Donax arundinaceus</name>
    <dbReference type="NCBI Taxonomy" id="35708"/>
    <lineage>
        <taxon>Eukaryota</taxon>
        <taxon>Viridiplantae</taxon>
        <taxon>Streptophyta</taxon>
        <taxon>Embryophyta</taxon>
        <taxon>Tracheophyta</taxon>
        <taxon>Spermatophyta</taxon>
        <taxon>Magnoliopsida</taxon>
        <taxon>Liliopsida</taxon>
        <taxon>Poales</taxon>
        <taxon>Poaceae</taxon>
        <taxon>PACMAD clade</taxon>
        <taxon>Arundinoideae</taxon>
        <taxon>Arundineae</taxon>
        <taxon>Arundo</taxon>
    </lineage>
</organism>
<dbReference type="EMBL" id="GBRH01252593">
    <property type="protein sequence ID" value="JAD45302.1"/>
    <property type="molecule type" value="Transcribed_RNA"/>
</dbReference>
<reference evidence="2" key="2">
    <citation type="journal article" date="2015" name="Data Brief">
        <title>Shoot transcriptome of the giant reed, Arundo donax.</title>
        <authorList>
            <person name="Barrero R.A."/>
            <person name="Guerrero F.D."/>
            <person name="Moolhuijzen P."/>
            <person name="Goolsby J.A."/>
            <person name="Tidwell J."/>
            <person name="Bellgard S.E."/>
            <person name="Bellgard M.I."/>
        </authorList>
    </citation>
    <scope>NUCLEOTIDE SEQUENCE</scope>
    <source>
        <tissue evidence="2">Shoot tissue taken approximately 20 cm above the soil surface</tissue>
    </source>
</reference>
<sequence>MKVKWRIGESSVMAPNHGHILLIKLVIVSISVTCYLDVSIR</sequence>
<keyword evidence="1" id="KW-0472">Membrane</keyword>
<keyword evidence="1" id="KW-0812">Transmembrane</keyword>
<protein>
    <submittedName>
        <fullName evidence="2">Uncharacterized protein</fullName>
    </submittedName>
</protein>
<dbReference type="AlphaFoldDB" id="A0A0A9ADX5"/>
<name>A0A0A9ADX5_ARUDO</name>
<accession>A0A0A9ADX5</accession>
<keyword evidence="1" id="KW-1133">Transmembrane helix</keyword>
<reference evidence="2" key="1">
    <citation type="submission" date="2014-09" db="EMBL/GenBank/DDBJ databases">
        <authorList>
            <person name="Magalhaes I.L.F."/>
            <person name="Oliveira U."/>
            <person name="Santos F.R."/>
            <person name="Vidigal T.H.D.A."/>
            <person name="Brescovit A.D."/>
            <person name="Santos A.J."/>
        </authorList>
    </citation>
    <scope>NUCLEOTIDE SEQUENCE</scope>
    <source>
        <tissue evidence="2">Shoot tissue taken approximately 20 cm above the soil surface</tissue>
    </source>
</reference>
<proteinExistence type="predicted"/>
<evidence type="ECO:0000256" key="1">
    <source>
        <dbReference type="SAM" id="Phobius"/>
    </source>
</evidence>
<feature type="transmembrane region" description="Helical" evidence="1">
    <location>
        <begin position="20"/>
        <end position="38"/>
    </location>
</feature>
<evidence type="ECO:0000313" key="2">
    <source>
        <dbReference type="EMBL" id="JAD45302.1"/>
    </source>
</evidence>